<feature type="binding site" evidence="1">
    <location>
        <position position="75"/>
    </location>
    <ligand>
        <name>ATP</name>
        <dbReference type="ChEBI" id="CHEBI:30616"/>
    </ligand>
</feature>
<gene>
    <name evidence="5" type="primary">prkC_2</name>
    <name evidence="5" type="ORF">ERS852540_00626</name>
</gene>
<dbReference type="InterPro" id="IPR053235">
    <property type="entry name" value="Ser_Thr_kinase"/>
</dbReference>
<evidence type="ECO:0000256" key="2">
    <source>
        <dbReference type="SAM" id="Phobius"/>
    </source>
</evidence>
<proteinExistence type="predicted"/>
<feature type="domain" description="PASTA" evidence="4">
    <location>
        <begin position="456"/>
        <end position="525"/>
    </location>
</feature>
<dbReference type="GO" id="GO:0005524">
    <property type="term" value="F:ATP binding"/>
    <property type="evidence" value="ECO:0007669"/>
    <property type="project" value="UniProtKB-UniRule"/>
</dbReference>
<evidence type="ECO:0000313" key="6">
    <source>
        <dbReference type="Proteomes" id="UP000095662"/>
    </source>
</evidence>
<organism evidence="5 6">
    <name type="scientific">[Eubacterium] siraeum</name>
    <dbReference type="NCBI Taxonomy" id="39492"/>
    <lineage>
        <taxon>Bacteria</taxon>
        <taxon>Bacillati</taxon>
        <taxon>Bacillota</taxon>
        <taxon>Clostridia</taxon>
        <taxon>Eubacteriales</taxon>
        <taxon>Oscillospiraceae</taxon>
        <taxon>Oscillospiraceae incertae sedis</taxon>
    </lineage>
</organism>
<dbReference type="EC" id="2.7.11.1" evidence="5"/>
<keyword evidence="5" id="KW-0808">Transferase</keyword>
<evidence type="ECO:0000313" key="5">
    <source>
        <dbReference type="EMBL" id="CUQ83085.1"/>
    </source>
</evidence>
<feature type="domain" description="PASTA" evidence="4">
    <location>
        <begin position="593"/>
        <end position="658"/>
    </location>
</feature>
<keyword evidence="1" id="KW-0067">ATP-binding</keyword>
<dbReference type="InterPro" id="IPR017441">
    <property type="entry name" value="Protein_kinase_ATP_BS"/>
</dbReference>
<dbReference type="EMBL" id="CZBY01000003">
    <property type="protein sequence ID" value="CUQ83085.1"/>
    <property type="molecule type" value="Genomic_DNA"/>
</dbReference>
<dbReference type="OrthoDB" id="9788659at2"/>
<feature type="domain" description="PASTA" evidence="4">
    <location>
        <begin position="729"/>
        <end position="795"/>
    </location>
</feature>
<dbReference type="CDD" id="cd06577">
    <property type="entry name" value="PASTA_pknB"/>
    <property type="match status" value="6"/>
</dbReference>
<evidence type="ECO:0000256" key="1">
    <source>
        <dbReference type="PROSITE-ProRule" id="PRU10141"/>
    </source>
</evidence>
<dbReference type="AlphaFoldDB" id="A0A174Z6R1"/>
<feature type="domain" description="PASTA" evidence="4">
    <location>
        <begin position="382"/>
        <end position="450"/>
    </location>
</feature>
<dbReference type="InterPro" id="IPR005543">
    <property type="entry name" value="PASTA_dom"/>
</dbReference>
<keyword evidence="2" id="KW-1133">Transmembrane helix</keyword>
<feature type="domain" description="PASTA" evidence="4">
    <location>
        <begin position="662"/>
        <end position="728"/>
    </location>
</feature>
<name>A0A174Z6R1_9FIRM</name>
<sequence>MNKRCMGCMEQYDSGLEICPYCGYVEGTGAEEAIHMAPGSILLDRYIIGRVLGYGGFGVTYIAWDGKLEQKVAIKEYLPSEFSTRIPGQSCVTLLGGEKNEQFRDGLKKFVEEAKRLAKFQNESGIVKVFDSFTENETAYIIMEYLEGETLSDRLKRDKVIPEDEAVSMLMPVMRSLETVHKEGILHRDIAPDNIFLTTNGQVKLIDFGASRYATTSHSKSLTTIIKPGYSPKEQYDSRGDQGPHTDVYALAGTLYKMITGVTPPEAMGRNAECETRKRDPLMPLHKYCKSISQKRENAILNALNIRIEDRTPDVASFIKELDSEPPAKRRYGKIKKIDLYHWPVWLKVGIPALMAVVITFGALLATGVINFPSLFTEEIVIPDGIVSVPDVEGLSKDEAIRLIEEANLTASSEGSIESKYIDAGVIVLQTPTGSSYLEENGIVTLMISSGNGVVKEENGVCTVPYVIWDDKKTALSKLKEAGFEKPVIEEKNDDNVAAGKVISQSIEAGEKVEKGTTVTIVISKGSKSMKMPNVKGMTYSEAEKTLKAMGLAVTVQYEKNDSVPENTVLKQSIKDGDNVSKGTKITLTVSSKNNTLKVPDLKGVDKASAVSQLEKLGFKVTILEGESDAPENTVYAQSPLPGSEQRAGASVIIYVSTASNEPSLVKVGNVTGNKENEAISTLEKAGFSVSVSKEYSSSVAEGVVIRQEPAADTEKSYGSKVVIYISRGVQMLTVNNVVGKKRSEAENTLKKAGFAVEVKETYNSAVTPGKVIKQSPAADEKLKKGGKVTIYVSKGKQKFDVANVYGMTENEARTALAKFDVNVVYDGYSNDIPYGSVLSQEPAAATSLEEGSVIRLTLSKGADWSDYTDTLPPEVTSDKYEITEQIRYSYRDKQTTTSNDSSKDGWTQYDSSWTWSEYGSWSGWSSSWVGSNDNRQVETKTVTDKEGYTEYRYGRYEGKRAKTGKWGTHWCRECGINKQGWIESTIYYKWTDWSTSRKPVTDKGRCSHVNYQYQYYYDKSPYQYYKEESRWIAPVTHTEYRYRERRKIYTYYYYRWDDWSSYSENEVSQTSDREVRTKTYYSYRRK</sequence>
<keyword evidence="1" id="KW-0547">Nucleotide-binding</keyword>
<accession>A0A174Z6R1</accession>
<dbReference type="Pfam" id="PF00069">
    <property type="entry name" value="Pkinase"/>
    <property type="match status" value="1"/>
</dbReference>
<keyword evidence="5" id="KW-0418">Kinase</keyword>
<dbReference type="SUPFAM" id="SSF54184">
    <property type="entry name" value="Penicillin-binding protein 2x (pbp-2x), c-terminal domain"/>
    <property type="match status" value="2"/>
</dbReference>
<dbReference type="GO" id="GO:0004674">
    <property type="term" value="F:protein serine/threonine kinase activity"/>
    <property type="evidence" value="ECO:0007669"/>
    <property type="project" value="UniProtKB-EC"/>
</dbReference>
<dbReference type="Gene3D" id="1.10.510.10">
    <property type="entry name" value="Transferase(Phosphotransferase) domain 1"/>
    <property type="match status" value="1"/>
</dbReference>
<dbReference type="GO" id="GO:0005737">
    <property type="term" value="C:cytoplasm"/>
    <property type="evidence" value="ECO:0007669"/>
    <property type="project" value="TreeGrafter"/>
</dbReference>
<dbReference type="CDD" id="cd14014">
    <property type="entry name" value="STKc_PknB_like"/>
    <property type="match status" value="1"/>
</dbReference>
<evidence type="ECO:0000259" key="4">
    <source>
        <dbReference type="PROSITE" id="PS51178"/>
    </source>
</evidence>
<dbReference type="Pfam" id="PF03793">
    <property type="entry name" value="PASTA"/>
    <property type="match status" value="7"/>
</dbReference>
<evidence type="ECO:0000259" key="3">
    <source>
        <dbReference type="PROSITE" id="PS50011"/>
    </source>
</evidence>
<dbReference type="PROSITE" id="PS50011">
    <property type="entry name" value="PROTEIN_KINASE_DOM"/>
    <property type="match status" value="1"/>
</dbReference>
<feature type="domain" description="PASTA" evidence="4">
    <location>
        <begin position="796"/>
        <end position="861"/>
    </location>
</feature>
<dbReference type="InterPro" id="IPR008266">
    <property type="entry name" value="Tyr_kinase_AS"/>
</dbReference>
<dbReference type="Gene3D" id="3.30.10.20">
    <property type="match status" value="7"/>
</dbReference>
<dbReference type="SUPFAM" id="SSF56112">
    <property type="entry name" value="Protein kinase-like (PK-like)"/>
    <property type="match status" value="1"/>
</dbReference>
<keyword evidence="2" id="KW-0812">Transmembrane</keyword>
<dbReference type="Proteomes" id="UP000095662">
    <property type="component" value="Unassembled WGS sequence"/>
</dbReference>
<dbReference type="PANTHER" id="PTHR24361">
    <property type="entry name" value="MITOGEN-ACTIVATED KINASE KINASE KINASE"/>
    <property type="match status" value="1"/>
</dbReference>
<keyword evidence="2" id="KW-0472">Membrane</keyword>
<feature type="domain" description="Protein kinase" evidence="3">
    <location>
        <begin position="46"/>
        <end position="347"/>
    </location>
</feature>
<dbReference type="PROSITE" id="PS00107">
    <property type="entry name" value="PROTEIN_KINASE_ATP"/>
    <property type="match status" value="1"/>
</dbReference>
<dbReference type="PROSITE" id="PS51178">
    <property type="entry name" value="PASTA"/>
    <property type="match status" value="7"/>
</dbReference>
<feature type="domain" description="PASTA" evidence="4">
    <location>
        <begin position="526"/>
        <end position="592"/>
    </location>
</feature>
<dbReference type="PROSITE" id="PS00109">
    <property type="entry name" value="PROTEIN_KINASE_TYR"/>
    <property type="match status" value="1"/>
</dbReference>
<dbReference type="GO" id="GO:0004713">
    <property type="term" value="F:protein tyrosine kinase activity"/>
    <property type="evidence" value="ECO:0007669"/>
    <property type="project" value="InterPro"/>
</dbReference>
<dbReference type="InterPro" id="IPR000719">
    <property type="entry name" value="Prot_kinase_dom"/>
</dbReference>
<dbReference type="InterPro" id="IPR011009">
    <property type="entry name" value="Kinase-like_dom_sf"/>
</dbReference>
<feature type="transmembrane region" description="Helical" evidence="2">
    <location>
        <begin position="345"/>
        <end position="370"/>
    </location>
</feature>
<protein>
    <submittedName>
        <fullName evidence="5">Serine/threonine-protein kinase PrkC</fullName>
        <ecNumber evidence="5">2.7.11.1</ecNumber>
    </submittedName>
</protein>
<dbReference type="STRING" id="39492.ERS852540_00626"/>
<dbReference type="Gene3D" id="3.30.200.20">
    <property type="entry name" value="Phosphorylase Kinase, domain 1"/>
    <property type="match status" value="1"/>
</dbReference>
<dbReference type="SMART" id="SM00740">
    <property type="entry name" value="PASTA"/>
    <property type="match status" value="7"/>
</dbReference>
<reference evidence="5 6" key="1">
    <citation type="submission" date="2015-09" db="EMBL/GenBank/DDBJ databases">
        <authorList>
            <consortium name="Pathogen Informatics"/>
        </authorList>
    </citation>
    <scope>NUCLEOTIDE SEQUENCE [LARGE SCALE GENOMIC DNA]</scope>
    <source>
        <strain evidence="5 6">2789STDY5834928</strain>
    </source>
</reference>
<dbReference type="SMART" id="SM00219">
    <property type="entry name" value="TyrKc"/>
    <property type="match status" value="1"/>
</dbReference>
<dbReference type="InterPro" id="IPR020635">
    <property type="entry name" value="Tyr_kinase_cat_dom"/>
</dbReference>